<gene>
    <name evidence="2" type="ORF">SAMN04488694_11450</name>
</gene>
<sequence>MSSIQQPNGSLCPHYLDIDEEFLSQLSSKVAKVRSEDKDLFDFTHHRITVFDALAEGEVEISEEEIYEQFDRHRSKNFVTVIEGNVGTGKSELCAYLSHRLQDDGRPVLHIDKNADLLTIMAEEIPDFYREHIGGELPGASNVERLQKHVRQNRDTVASLVVAKAALNISDLDDTNVDFTVSERDQLEEFVRDKLTAISQRGNLATKVSFVDPGEIENFSYLNVFEQKSLEDAAEAWNDAIWEAVRDEYDTPSLDQLLKRVGQDFGEDRPVLVFEDFSISALDAAKLRDFMEDDSTENNWDFIIAGTQDSTEILHTQTGLERHEFYRTNRPNSSSVLFLNEDSCVDFIRPYLGYIKHSDGSVSYERDETNAIVDIDSPASSSTCMQCGFCNNTFRDLFPFNEGFLRRIYRGLDDGDQRPRQYVQKVFNVLEDYLEEFVDSPASSDELNDLHNSRTVHDDIYSEESVRQLAKWYGEEGEDSDALVVDARFPKAFGFDEELLEDLPIEREAVSTDHGGPREAWVIPKTKQRKKKQKQKKQKQKKRREPKPDPEEEKIEEVKGYLDTWRENPDASAAADLDVYMRTAFKAALDHLTEGFVLRPDGELEYLVGGNNDPFVLEGQGVPSRDQIRIDPADFTTSDLLALLRYGVYREMSPRQADEAELFGAVGTQLTGYAREWRSTIRSEYLESNPNFFVQAAQNREFEDLVIALCGVAAMLDDPWKEVTAERIQEAYSADDLSLDADLKNILGDRLVQEKQDDIAAFMSETKQIQRLVGEYFAASDNVLDIQQIRERLSKAPPVEVLDDLKKGGIQNLPSELRFDSSTSVKDIAFAGYNLFDALSSVAGDDDAPAAAGFVNHQLRGINVSNVEEYIESIRTYDDVSPDTKEILGKFVTYSQEEIDKVLSACMLQDELWVQKGTHASIHGTLTGLKIYEHELTGILTQIEFTGETTGDDMSEFVKLSGHYTEGL</sequence>
<dbReference type="OrthoDB" id="242083at2157"/>
<keyword evidence="3" id="KW-1185">Reference proteome</keyword>
<name>A0A1I0HP49_9EURY</name>
<feature type="compositionally biased region" description="Basic and acidic residues" evidence="1">
    <location>
        <begin position="508"/>
        <end position="517"/>
    </location>
</feature>
<dbReference type="SUPFAM" id="SSF52540">
    <property type="entry name" value="P-loop containing nucleoside triphosphate hydrolases"/>
    <property type="match status" value="1"/>
</dbReference>
<evidence type="ECO:0000313" key="2">
    <source>
        <dbReference type="EMBL" id="SET85015.1"/>
    </source>
</evidence>
<evidence type="ECO:0000313" key="3">
    <source>
        <dbReference type="Proteomes" id="UP000199320"/>
    </source>
</evidence>
<dbReference type="RefSeq" id="WP_092933839.1">
    <property type="nucleotide sequence ID" value="NZ_FOIC01000014.1"/>
</dbReference>
<organism evidence="2 3">
    <name type="scientific">Natrinema hispanicum</name>
    <dbReference type="NCBI Taxonomy" id="392421"/>
    <lineage>
        <taxon>Archaea</taxon>
        <taxon>Methanobacteriati</taxon>
        <taxon>Methanobacteriota</taxon>
        <taxon>Stenosarchaea group</taxon>
        <taxon>Halobacteria</taxon>
        <taxon>Halobacteriales</taxon>
        <taxon>Natrialbaceae</taxon>
        <taxon>Natrinema</taxon>
    </lineage>
</organism>
<dbReference type="Proteomes" id="UP000199320">
    <property type="component" value="Unassembled WGS sequence"/>
</dbReference>
<feature type="region of interest" description="Disordered" evidence="1">
    <location>
        <begin position="508"/>
        <end position="555"/>
    </location>
</feature>
<feature type="compositionally biased region" description="Basic residues" evidence="1">
    <location>
        <begin position="526"/>
        <end position="545"/>
    </location>
</feature>
<dbReference type="STRING" id="392421.SAMN04488694_11450"/>
<proteinExistence type="predicted"/>
<dbReference type="InterPro" id="IPR027417">
    <property type="entry name" value="P-loop_NTPase"/>
</dbReference>
<accession>A0A1I0HP49</accession>
<reference evidence="3" key="1">
    <citation type="submission" date="2016-10" db="EMBL/GenBank/DDBJ databases">
        <authorList>
            <person name="Varghese N."/>
            <person name="Submissions S."/>
        </authorList>
    </citation>
    <scope>NUCLEOTIDE SEQUENCE [LARGE SCALE GENOMIC DNA]</scope>
    <source>
        <strain evidence="3">CDM_6</strain>
    </source>
</reference>
<dbReference type="EMBL" id="FOIC01000014">
    <property type="protein sequence ID" value="SET85015.1"/>
    <property type="molecule type" value="Genomic_DNA"/>
</dbReference>
<dbReference type="AlphaFoldDB" id="A0A1I0HP49"/>
<protein>
    <submittedName>
        <fullName evidence="2">Uncharacterized protein</fullName>
    </submittedName>
</protein>
<evidence type="ECO:0000256" key="1">
    <source>
        <dbReference type="SAM" id="MobiDB-lite"/>
    </source>
</evidence>